<evidence type="ECO:0000313" key="1">
    <source>
        <dbReference type="WBParaSite" id="MCU_008850-RA"/>
    </source>
</evidence>
<dbReference type="AlphaFoldDB" id="A0A5K3FJ51"/>
<reference evidence="1" key="1">
    <citation type="submission" date="2019-11" db="UniProtKB">
        <authorList>
            <consortium name="WormBaseParasite"/>
        </authorList>
    </citation>
    <scope>IDENTIFICATION</scope>
</reference>
<protein>
    <submittedName>
        <fullName evidence="1">Uncharacterized protein</fullName>
    </submittedName>
</protein>
<organism evidence="1">
    <name type="scientific">Mesocestoides corti</name>
    <name type="common">Flatworm</name>
    <dbReference type="NCBI Taxonomy" id="53468"/>
    <lineage>
        <taxon>Eukaryota</taxon>
        <taxon>Metazoa</taxon>
        <taxon>Spiralia</taxon>
        <taxon>Lophotrochozoa</taxon>
        <taxon>Platyhelminthes</taxon>
        <taxon>Cestoda</taxon>
        <taxon>Eucestoda</taxon>
        <taxon>Cyclophyllidea</taxon>
        <taxon>Mesocestoididae</taxon>
        <taxon>Mesocestoides</taxon>
    </lineage>
</organism>
<sequence>MQDVNLDRTLARTAVKMSFSGIEIGEFNCDFKVILDGPLCVSTSRSKACIASTDTSPPAQCVVWGSRREGNFYEFPSRVQPLPTVTRFE</sequence>
<proteinExistence type="predicted"/>
<name>A0A5K3FJ51_MESCO</name>
<accession>A0A5K3FJ51</accession>
<dbReference type="WBParaSite" id="MCU_008850-RA">
    <property type="protein sequence ID" value="MCU_008850-RA"/>
    <property type="gene ID" value="MCU_008850"/>
</dbReference>